<dbReference type="GO" id="GO:0030288">
    <property type="term" value="C:outer membrane-bounded periplasmic space"/>
    <property type="evidence" value="ECO:0007669"/>
    <property type="project" value="InterPro"/>
</dbReference>
<dbReference type="PANTHER" id="PTHR42852:SF6">
    <property type="entry name" value="THIOL:DISULFIDE INTERCHANGE PROTEIN DSBE"/>
    <property type="match status" value="1"/>
</dbReference>
<dbReference type="Proteomes" id="UP000198725">
    <property type="component" value="Unassembled WGS sequence"/>
</dbReference>
<evidence type="ECO:0000256" key="3">
    <source>
        <dbReference type="ARBA" id="ARBA00022748"/>
    </source>
</evidence>
<dbReference type="EMBL" id="FOSR01000001">
    <property type="protein sequence ID" value="SFK24337.1"/>
    <property type="molecule type" value="Genomic_DNA"/>
</dbReference>
<dbReference type="InterPro" id="IPR004799">
    <property type="entry name" value="Periplasmic_diS_OxRdtase_DsbE"/>
</dbReference>
<evidence type="ECO:0000313" key="7">
    <source>
        <dbReference type="EMBL" id="SFK24337.1"/>
    </source>
</evidence>
<dbReference type="InterPro" id="IPR050553">
    <property type="entry name" value="Thioredoxin_ResA/DsbE_sf"/>
</dbReference>
<comment type="subcellular location">
    <subcellularLocation>
        <location evidence="1">Cell inner membrane</location>
        <topology evidence="1">Single-pass membrane protein</topology>
        <orientation evidence="1">Periplasmic side</orientation>
    </subcellularLocation>
</comment>
<evidence type="ECO:0000259" key="6">
    <source>
        <dbReference type="PROSITE" id="PS51352"/>
    </source>
</evidence>
<dbReference type="InterPro" id="IPR013740">
    <property type="entry name" value="Redoxin"/>
</dbReference>
<feature type="domain" description="Thioredoxin" evidence="6">
    <location>
        <begin position="35"/>
        <end position="177"/>
    </location>
</feature>
<organism evidence="7 8">
    <name type="scientific">Rhodanobacter glycinis</name>
    <dbReference type="NCBI Taxonomy" id="582702"/>
    <lineage>
        <taxon>Bacteria</taxon>
        <taxon>Pseudomonadati</taxon>
        <taxon>Pseudomonadota</taxon>
        <taxon>Gammaproteobacteria</taxon>
        <taxon>Lysobacterales</taxon>
        <taxon>Rhodanobacteraceae</taxon>
        <taxon>Rhodanobacter</taxon>
    </lineage>
</organism>
<dbReference type="GO" id="GO:0017004">
    <property type="term" value="P:cytochrome complex assembly"/>
    <property type="evidence" value="ECO:0007669"/>
    <property type="project" value="UniProtKB-KW"/>
</dbReference>
<dbReference type="PROSITE" id="PS51352">
    <property type="entry name" value="THIOREDOXIN_2"/>
    <property type="match status" value="1"/>
</dbReference>
<dbReference type="CDD" id="cd03010">
    <property type="entry name" value="TlpA_like_DsbE"/>
    <property type="match status" value="1"/>
</dbReference>
<dbReference type="SUPFAM" id="SSF52833">
    <property type="entry name" value="Thioredoxin-like"/>
    <property type="match status" value="1"/>
</dbReference>
<accession>A0A1I3XXF6</accession>
<keyword evidence="8" id="KW-1185">Reference proteome</keyword>
<dbReference type="AlphaFoldDB" id="A0A1I3XXF6"/>
<dbReference type="Pfam" id="PF08534">
    <property type="entry name" value="Redoxin"/>
    <property type="match status" value="1"/>
</dbReference>
<reference evidence="8" key="1">
    <citation type="submission" date="2016-10" db="EMBL/GenBank/DDBJ databases">
        <authorList>
            <person name="Varghese N."/>
            <person name="Submissions S."/>
        </authorList>
    </citation>
    <scope>NUCLEOTIDE SEQUENCE [LARGE SCALE GENOMIC DNA]</scope>
    <source>
        <strain evidence="8">MO64</strain>
    </source>
</reference>
<gene>
    <name evidence="7" type="ORF">SAMN05192579_101211</name>
</gene>
<comment type="similarity">
    <text evidence="2">Belongs to the thioredoxin family. DsbE subfamily.</text>
</comment>
<name>A0A1I3XXF6_9GAMM</name>
<keyword evidence="3" id="KW-0201">Cytochrome c-type biogenesis</keyword>
<evidence type="ECO:0000256" key="2">
    <source>
        <dbReference type="ARBA" id="ARBA00007758"/>
    </source>
</evidence>
<keyword evidence="5" id="KW-0676">Redox-active center</keyword>
<evidence type="ECO:0000256" key="5">
    <source>
        <dbReference type="ARBA" id="ARBA00023284"/>
    </source>
</evidence>
<sequence>MSRLVPFLGFVLLAALLGFGIWWNTGHDPRTVPSPLINKPAPDFVLPELDDPAKTVSKASLLGKPYLVNVFASWCYVCGEEHPVLMAEANQLGVPLIGYNYKDAPDDAKAWLARHGNPYSMVIADRSGRTALNFGVYGAPETYLIDARGIIRYKRIGPLTPEVIKQQLEPAIAALKKEAP</sequence>
<dbReference type="GO" id="GO:0015036">
    <property type="term" value="F:disulfide oxidoreductase activity"/>
    <property type="evidence" value="ECO:0007669"/>
    <property type="project" value="InterPro"/>
</dbReference>
<evidence type="ECO:0000256" key="4">
    <source>
        <dbReference type="ARBA" id="ARBA00023157"/>
    </source>
</evidence>
<protein>
    <submittedName>
        <fullName evidence="7">Cytochrome c biogenesis protein CcmG, thiol:disulfide interchange protein DsbE</fullName>
    </submittedName>
</protein>
<evidence type="ECO:0000313" key="8">
    <source>
        <dbReference type="Proteomes" id="UP000198725"/>
    </source>
</evidence>
<dbReference type="InterPro" id="IPR013766">
    <property type="entry name" value="Thioredoxin_domain"/>
</dbReference>
<dbReference type="NCBIfam" id="TIGR00385">
    <property type="entry name" value="dsbE"/>
    <property type="match status" value="1"/>
</dbReference>
<keyword evidence="4" id="KW-1015">Disulfide bond</keyword>
<evidence type="ECO:0000256" key="1">
    <source>
        <dbReference type="ARBA" id="ARBA00004383"/>
    </source>
</evidence>
<dbReference type="RefSeq" id="WP_008207974.1">
    <property type="nucleotide sequence ID" value="NZ_FOSR01000001.1"/>
</dbReference>
<dbReference type="Gene3D" id="3.40.30.10">
    <property type="entry name" value="Glutaredoxin"/>
    <property type="match status" value="1"/>
</dbReference>
<dbReference type="InterPro" id="IPR036249">
    <property type="entry name" value="Thioredoxin-like_sf"/>
</dbReference>
<dbReference type="PANTHER" id="PTHR42852">
    <property type="entry name" value="THIOL:DISULFIDE INTERCHANGE PROTEIN DSBE"/>
    <property type="match status" value="1"/>
</dbReference>
<dbReference type="GO" id="GO:0005886">
    <property type="term" value="C:plasma membrane"/>
    <property type="evidence" value="ECO:0007669"/>
    <property type="project" value="UniProtKB-SubCell"/>
</dbReference>
<proteinExistence type="inferred from homology"/>